<dbReference type="SMART" id="SM00233">
    <property type="entry name" value="PH"/>
    <property type="match status" value="1"/>
</dbReference>
<dbReference type="InterPro" id="IPR011993">
    <property type="entry name" value="PH-like_dom_sf"/>
</dbReference>
<dbReference type="InterPro" id="IPR051092">
    <property type="entry name" value="FYVE_RhoGEF_PH"/>
</dbReference>
<dbReference type="SMART" id="SM00015">
    <property type="entry name" value="IQ"/>
    <property type="match status" value="1"/>
</dbReference>
<dbReference type="OMA" id="SENIGMI"/>
<evidence type="ECO:0000259" key="1">
    <source>
        <dbReference type="PROSITE" id="PS50010"/>
    </source>
</evidence>
<dbReference type="Gene3D" id="2.30.29.30">
    <property type="entry name" value="Pleckstrin-homology domain (PH domain)/Phosphotyrosine-binding domain (PTB)"/>
    <property type="match status" value="1"/>
</dbReference>
<dbReference type="Pfam" id="PF00621">
    <property type="entry name" value="RhoGEF"/>
    <property type="match status" value="1"/>
</dbReference>
<dbReference type="InterPro" id="IPR000219">
    <property type="entry name" value="DH_dom"/>
</dbReference>
<proteinExistence type="predicted"/>
<dbReference type="InterPro" id="IPR001849">
    <property type="entry name" value="PH_domain"/>
</dbReference>
<dbReference type="InterPro" id="IPR035899">
    <property type="entry name" value="DBL_dom_sf"/>
</dbReference>
<dbReference type="SUPFAM" id="SSF48065">
    <property type="entry name" value="DBL homology domain (DH-domain)"/>
    <property type="match status" value="1"/>
</dbReference>
<sequence>MEKDFLKKNSIIKIQKVFRGFLTRKSLRNQKKIKKARKRNNLIRELIETEKSYLFYLKQTNDYFLSPLLRKKILDEEQCQLLFSNINSIFVLNYQLYEDLKSRQYDAKIHYYGDIFLNFIPYLKIYSEYVNNYPKSIDILKKARKKNKFSKFIKKVEELPQLNRLELESLLIAPIQRLPRYVLFIEEIVKNTSKNHPDFKYFQQALVKIKEVADQVNIKKREQENLEQLLEIRPFIRGFEVVSKNRKIIKQGDIIISYKNNQRQKRKCLLFNDCLIIMQRNWDHNFTFEIKVSFEQIQIIGNEDKSLILVNGANKIWMFFPDMKTKNGWESAIKETLINFQKSKLGYGSIPPKMMNHRACIVDDSIYVFGGENSHHEKMNDLFRYQLDSYEWNLIEIKEGNKPSKRIGHTLNKIQDNLFLFGGEGKENKSLGDLHIFRIETKKWINSPKAIGVAASERSFHSSSVLSGKIWIFGGIGKTKEKLNDLHQLDTTVNPLTWINVDISNPFFAIPRCGHSTVFLDNKLFIIGGEIEKEIKQSLIIYDLKSNSFFKIENEFLERSYHTITLIKDRIWIIGGENEQLKVVNIVVLNGKNFGMKEINEIGDFPGEFSRHTTVIKENSETQKLYLFGGLEKGSGKMSNKVYCLDAHFQTLIPNENTNLEEKVENFRIKIDFF</sequence>
<dbReference type="PROSITE" id="PS50096">
    <property type="entry name" value="IQ"/>
    <property type="match status" value="1"/>
</dbReference>
<dbReference type="InterPro" id="IPR001331">
    <property type="entry name" value="GDS_CDC24_CS"/>
</dbReference>
<dbReference type="Pfam" id="PF24681">
    <property type="entry name" value="Kelch_KLHDC2_KLHL20_DRC7"/>
    <property type="match status" value="1"/>
</dbReference>
<dbReference type="InterPro" id="IPR015915">
    <property type="entry name" value="Kelch-typ_b-propeller"/>
</dbReference>
<dbReference type="SUPFAM" id="SSF117281">
    <property type="entry name" value="Kelch motif"/>
    <property type="match status" value="1"/>
</dbReference>
<organism evidence="2 3">
    <name type="scientific">Anaeramoeba ignava</name>
    <name type="common">Anaerobic marine amoeba</name>
    <dbReference type="NCBI Taxonomy" id="1746090"/>
    <lineage>
        <taxon>Eukaryota</taxon>
        <taxon>Metamonada</taxon>
        <taxon>Anaeramoebidae</taxon>
        <taxon>Anaeramoeba</taxon>
    </lineage>
</organism>
<dbReference type="PANTHER" id="PTHR12673">
    <property type="entry name" value="FACIOGENITAL DYSPLASIA PROTEIN"/>
    <property type="match status" value="1"/>
</dbReference>
<gene>
    <name evidence="2" type="ORF">M0811_09132</name>
</gene>
<dbReference type="AlphaFoldDB" id="A0A9Q0LKP7"/>
<evidence type="ECO:0000313" key="2">
    <source>
        <dbReference type="EMBL" id="KAJ5072920.1"/>
    </source>
</evidence>
<dbReference type="Gene3D" id="2.120.10.80">
    <property type="entry name" value="Kelch-type beta propeller"/>
    <property type="match status" value="2"/>
</dbReference>
<dbReference type="CDD" id="cd00160">
    <property type="entry name" value="RhoGEF"/>
    <property type="match status" value="1"/>
</dbReference>
<protein>
    <submittedName>
        <fullName evidence="2">Faciogenital dysplasia protein</fullName>
    </submittedName>
</protein>
<dbReference type="Gene3D" id="1.20.900.10">
    <property type="entry name" value="Dbl homology (DH) domain"/>
    <property type="match status" value="1"/>
</dbReference>
<dbReference type="EMBL" id="JAPDFW010000078">
    <property type="protein sequence ID" value="KAJ5072920.1"/>
    <property type="molecule type" value="Genomic_DNA"/>
</dbReference>
<dbReference type="SMART" id="SM00325">
    <property type="entry name" value="RhoGEF"/>
    <property type="match status" value="1"/>
</dbReference>
<dbReference type="GO" id="GO:0005085">
    <property type="term" value="F:guanyl-nucleotide exchange factor activity"/>
    <property type="evidence" value="ECO:0007669"/>
    <property type="project" value="InterPro"/>
</dbReference>
<dbReference type="GO" id="GO:0005737">
    <property type="term" value="C:cytoplasm"/>
    <property type="evidence" value="ECO:0007669"/>
    <property type="project" value="TreeGrafter"/>
</dbReference>
<dbReference type="PROSITE" id="PS00741">
    <property type="entry name" value="DH_1"/>
    <property type="match status" value="1"/>
</dbReference>
<dbReference type="OrthoDB" id="245697at2759"/>
<dbReference type="PROSITE" id="PS50010">
    <property type="entry name" value="DH_2"/>
    <property type="match status" value="1"/>
</dbReference>
<dbReference type="GO" id="GO:0035556">
    <property type="term" value="P:intracellular signal transduction"/>
    <property type="evidence" value="ECO:0007669"/>
    <property type="project" value="InterPro"/>
</dbReference>
<dbReference type="Pfam" id="PF00612">
    <property type="entry name" value="IQ"/>
    <property type="match status" value="1"/>
</dbReference>
<feature type="domain" description="DH" evidence="1">
    <location>
        <begin position="38"/>
        <end position="219"/>
    </location>
</feature>
<comment type="caution">
    <text evidence="2">The sequence shown here is derived from an EMBL/GenBank/DDBJ whole genome shotgun (WGS) entry which is preliminary data.</text>
</comment>
<reference evidence="2" key="1">
    <citation type="submission" date="2022-10" db="EMBL/GenBank/DDBJ databases">
        <title>Novel sulphate-reducing endosymbionts in the free-living metamonad Anaeramoeba.</title>
        <authorList>
            <person name="Jerlstrom-Hultqvist J."/>
            <person name="Cepicka I."/>
            <person name="Gallot-Lavallee L."/>
            <person name="Salas-Leiva D."/>
            <person name="Curtis B.A."/>
            <person name="Zahonova K."/>
            <person name="Pipaliya S."/>
            <person name="Dacks J."/>
            <person name="Roger A.J."/>
        </authorList>
    </citation>
    <scope>NUCLEOTIDE SEQUENCE</scope>
    <source>
        <strain evidence="2">BMAN</strain>
    </source>
</reference>
<dbReference type="InterPro" id="IPR000048">
    <property type="entry name" value="IQ_motif_EF-hand-BS"/>
</dbReference>
<dbReference type="PANTHER" id="PTHR12673:SF159">
    <property type="entry name" value="LD03170P"/>
    <property type="match status" value="1"/>
</dbReference>
<dbReference type="SUPFAM" id="SSF50729">
    <property type="entry name" value="PH domain-like"/>
    <property type="match status" value="1"/>
</dbReference>
<evidence type="ECO:0000313" key="3">
    <source>
        <dbReference type="Proteomes" id="UP001149090"/>
    </source>
</evidence>
<accession>A0A9Q0LKP7</accession>
<dbReference type="Proteomes" id="UP001149090">
    <property type="component" value="Unassembled WGS sequence"/>
</dbReference>
<dbReference type="CDD" id="cd23767">
    <property type="entry name" value="IQCD"/>
    <property type="match status" value="1"/>
</dbReference>
<keyword evidence="3" id="KW-1185">Reference proteome</keyword>
<name>A0A9Q0LKP7_ANAIG</name>